<dbReference type="NCBIfam" id="NF033516">
    <property type="entry name" value="transpos_IS3"/>
    <property type="match status" value="1"/>
</dbReference>
<dbReference type="RefSeq" id="WP_182493795.1">
    <property type="nucleotide sequence ID" value="NZ_JACJIS010000002.1"/>
</dbReference>
<sequence length="386" mass="45354">MKSTRKRYSTEFKIWAVKTCFDYKSVRRAADKLRINKNSLQHWKNLFRDGNLQQTAGSDLDRKETAILQKELKNIRLERDILQEGACLLHQGRRARYLFIKENTGRFPVGKMCRIFQVNPSCYYKWLKGLSTSRAERRIFITSEISRIYHWSEGRYGSPRISRELATLGIKACPSLVRKIMAEQQLRWIRKLKFKRTTLCSPKYPTAENLLNQNFKAKTKNQAWVSDITYIRTTKGWAYLTTVIDLFDRKVIGWSLSRGMKAMDTSIAAFKKALLNRPLLSDQKLIFHSDRGIQYASKIFVYVLSKNSQILQSMSRKGNCYDNAVAESFFKTLKTELVNRDQYKNRKQARKSIHNYIENFYNTVRRHSALGNLTMEEFQNQQIRSS</sequence>
<dbReference type="PROSITE" id="PS50994">
    <property type="entry name" value="INTEGRASE"/>
    <property type="match status" value="1"/>
</dbReference>
<dbReference type="Pfam" id="PF13333">
    <property type="entry name" value="rve_2"/>
    <property type="match status" value="1"/>
</dbReference>
<dbReference type="PANTHER" id="PTHR46889:SF4">
    <property type="entry name" value="TRANSPOSASE INSO FOR INSERTION SEQUENCE ELEMENT IS911B-RELATED"/>
    <property type="match status" value="1"/>
</dbReference>
<dbReference type="EMBL" id="JACJIS010000002">
    <property type="protein sequence ID" value="MBA9074207.1"/>
    <property type="molecule type" value="Genomic_DNA"/>
</dbReference>
<dbReference type="InterPro" id="IPR001584">
    <property type="entry name" value="Integrase_cat-core"/>
</dbReference>
<dbReference type="InterPro" id="IPR009057">
    <property type="entry name" value="Homeodomain-like_sf"/>
</dbReference>
<dbReference type="PANTHER" id="PTHR46889">
    <property type="entry name" value="TRANSPOSASE INSF FOR INSERTION SEQUENCE IS3B-RELATED"/>
    <property type="match status" value="1"/>
</dbReference>
<accession>A0ABR6DR98</accession>
<dbReference type="InterPro" id="IPR025948">
    <property type="entry name" value="HTH-like_dom"/>
</dbReference>
<feature type="domain" description="Integrase catalytic" evidence="1">
    <location>
        <begin position="216"/>
        <end position="382"/>
    </location>
</feature>
<organism evidence="2 3">
    <name type="scientific">Flavobacterium gossypii</name>
    <dbReference type="NCBI Taxonomy" id="1646119"/>
    <lineage>
        <taxon>Bacteria</taxon>
        <taxon>Pseudomonadati</taxon>
        <taxon>Bacteroidota</taxon>
        <taxon>Flavobacteriia</taxon>
        <taxon>Flavobacteriales</taxon>
        <taxon>Flavobacteriaceae</taxon>
        <taxon>Flavobacterium</taxon>
    </lineage>
</organism>
<protein>
    <submittedName>
        <fullName evidence="2">Transposase InsO family protein/transposase-like protein</fullName>
    </submittedName>
</protein>
<dbReference type="SUPFAM" id="SSF53098">
    <property type="entry name" value="Ribonuclease H-like"/>
    <property type="match status" value="1"/>
</dbReference>
<gene>
    <name evidence="2" type="ORF">GGR22_002374</name>
</gene>
<comment type="caution">
    <text evidence="2">The sequence shown here is derived from an EMBL/GenBank/DDBJ whole genome shotgun (WGS) entry which is preliminary data.</text>
</comment>
<keyword evidence="3" id="KW-1185">Reference proteome</keyword>
<dbReference type="Pfam" id="PF13276">
    <property type="entry name" value="HTH_21"/>
    <property type="match status" value="1"/>
</dbReference>
<dbReference type="Pfam" id="PF00665">
    <property type="entry name" value="rve"/>
    <property type="match status" value="1"/>
</dbReference>
<dbReference type="InterPro" id="IPR050900">
    <property type="entry name" value="Transposase_IS3/IS150/IS904"/>
</dbReference>
<dbReference type="InterPro" id="IPR012337">
    <property type="entry name" value="RNaseH-like_sf"/>
</dbReference>
<dbReference type="SUPFAM" id="SSF46689">
    <property type="entry name" value="Homeodomain-like"/>
    <property type="match status" value="1"/>
</dbReference>
<dbReference type="Gene3D" id="3.30.420.10">
    <property type="entry name" value="Ribonuclease H-like superfamily/Ribonuclease H"/>
    <property type="match status" value="1"/>
</dbReference>
<name>A0ABR6DR98_9FLAO</name>
<dbReference type="InterPro" id="IPR048020">
    <property type="entry name" value="Transpos_IS3"/>
</dbReference>
<evidence type="ECO:0000313" key="2">
    <source>
        <dbReference type="EMBL" id="MBA9074207.1"/>
    </source>
</evidence>
<dbReference type="Proteomes" id="UP000555003">
    <property type="component" value="Unassembled WGS sequence"/>
</dbReference>
<dbReference type="Pfam" id="PF01527">
    <property type="entry name" value="HTH_Tnp_1"/>
    <property type="match status" value="1"/>
</dbReference>
<evidence type="ECO:0000313" key="3">
    <source>
        <dbReference type="Proteomes" id="UP000555003"/>
    </source>
</evidence>
<dbReference type="InterPro" id="IPR036397">
    <property type="entry name" value="RNaseH_sf"/>
</dbReference>
<proteinExistence type="predicted"/>
<reference evidence="2 3" key="1">
    <citation type="submission" date="2020-08" db="EMBL/GenBank/DDBJ databases">
        <title>Genomic Encyclopedia of Type Strains, Phase IV (KMG-IV): sequencing the most valuable type-strain genomes for metagenomic binning, comparative biology and taxonomic classification.</title>
        <authorList>
            <person name="Goeker M."/>
        </authorList>
    </citation>
    <scope>NUCLEOTIDE SEQUENCE [LARGE SCALE GENOMIC DNA]</scope>
    <source>
        <strain evidence="2 3">DSM 100397</strain>
    </source>
</reference>
<dbReference type="InterPro" id="IPR002514">
    <property type="entry name" value="Transposase_8"/>
</dbReference>
<evidence type="ECO:0000259" key="1">
    <source>
        <dbReference type="PROSITE" id="PS50994"/>
    </source>
</evidence>